<dbReference type="EMBL" id="CAJVPU010041362">
    <property type="protein sequence ID" value="CAG8741273.1"/>
    <property type="molecule type" value="Genomic_DNA"/>
</dbReference>
<organism evidence="1 2">
    <name type="scientific">Dentiscutata heterogama</name>
    <dbReference type="NCBI Taxonomy" id="1316150"/>
    <lineage>
        <taxon>Eukaryota</taxon>
        <taxon>Fungi</taxon>
        <taxon>Fungi incertae sedis</taxon>
        <taxon>Mucoromycota</taxon>
        <taxon>Glomeromycotina</taxon>
        <taxon>Glomeromycetes</taxon>
        <taxon>Diversisporales</taxon>
        <taxon>Gigasporaceae</taxon>
        <taxon>Dentiscutata</taxon>
    </lineage>
</organism>
<sequence>KLEKELKKLFRNKEKGREQQQLPSITNLQKKYIDLDKTWKKIQRAIQKVAKSTLPKKEKIPKLQDHQIENEKLKDLRKDIRVTGKWCRKLKKPLHFENTTNSYEEEVSKEAREWLAVLKDKYIEDQSEAGTQDCQEETNDRRELEIWWKSLYKTWQSKKRKAEKKEIQEHIERRHAII</sequence>
<gene>
    <name evidence="1" type="ORF">DHETER_LOCUS14061</name>
</gene>
<evidence type="ECO:0000313" key="1">
    <source>
        <dbReference type="EMBL" id="CAG8741273.1"/>
    </source>
</evidence>
<dbReference type="Proteomes" id="UP000789702">
    <property type="component" value="Unassembled WGS sequence"/>
</dbReference>
<reference evidence="1" key="1">
    <citation type="submission" date="2021-06" db="EMBL/GenBank/DDBJ databases">
        <authorList>
            <person name="Kallberg Y."/>
            <person name="Tangrot J."/>
            <person name="Rosling A."/>
        </authorList>
    </citation>
    <scope>NUCLEOTIDE SEQUENCE</scope>
    <source>
        <strain evidence="1">IL203A</strain>
    </source>
</reference>
<feature type="non-terminal residue" evidence="1">
    <location>
        <position position="1"/>
    </location>
</feature>
<keyword evidence="2" id="KW-1185">Reference proteome</keyword>
<name>A0ACA9QBR4_9GLOM</name>
<comment type="caution">
    <text evidence="1">The sequence shown here is derived from an EMBL/GenBank/DDBJ whole genome shotgun (WGS) entry which is preliminary data.</text>
</comment>
<evidence type="ECO:0000313" key="2">
    <source>
        <dbReference type="Proteomes" id="UP000789702"/>
    </source>
</evidence>
<accession>A0ACA9QBR4</accession>
<feature type="non-terminal residue" evidence="1">
    <location>
        <position position="178"/>
    </location>
</feature>
<protein>
    <submittedName>
        <fullName evidence="1">16349_t:CDS:1</fullName>
    </submittedName>
</protein>
<proteinExistence type="predicted"/>